<evidence type="ECO:0000313" key="2">
    <source>
        <dbReference type="EMBL" id="BDT39647.1"/>
    </source>
</evidence>
<dbReference type="AlphaFoldDB" id="A0AA86J398"/>
<name>A0AA86J398_9ACTN</name>
<reference evidence="2 3" key="1">
    <citation type="submission" date="2022-10" db="EMBL/GenBank/DDBJ databases">
        <title>Draft genome sequence of Streptomyces sp. YSPA8.</title>
        <authorList>
            <person name="Moriuchi R."/>
            <person name="Dohra H."/>
            <person name="Yamamura H."/>
            <person name="Kodani S."/>
        </authorList>
    </citation>
    <scope>NUCLEOTIDE SEQUENCE [LARGE SCALE GENOMIC DNA]</scope>
    <source>
        <strain evidence="2 3">YSPA8</strain>
        <plasmid evidence="2 3">pYSPA8-2</plasmid>
    </source>
</reference>
<dbReference type="EMBL" id="LC735415">
    <property type="protein sequence ID" value="BDT39647.1"/>
    <property type="molecule type" value="Genomic_DNA"/>
</dbReference>
<proteinExistence type="predicted"/>
<dbReference type="RefSeq" id="WP_323452065.1">
    <property type="nucleotide sequence ID" value="NZ_LC735415.1"/>
</dbReference>
<sequence length="100" mass="11143">MADHSESQTWSTRAQLGAVELPPGAPAGTVRMVTGTRARRVNEQEAHDFGISTDRACLEIEQIFYDADDDVLRHTITVDYSGQPHVTRHVPTAEELARRE</sequence>
<dbReference type="Proteomes" id="UP001291653">
    <property type="component" value="Plasmid pYSPA8-2"/>
</dbReference>
<gene>
    <name evidence="2" type="ORF">SYYSPA8_37645</name>
</gene>
<organism evidence="2 3">
    <name type="scientific">Streptomyces yaizuensis</name>
    <dbReference type="NCBI Taxonomy" id="2989713"/>
    <lineage>
        <taxon>Bacteria</taxon>
        <taxon>Bacillati</taxon>
        <taxon>Actinomycetota</taxon>
        <taxon>Actinomycetes</taxon>
        <taxon>Kitasatosporales</taxon>
        <taxon>Streptomycetaceae</taxon>
        <taxon>Streptomyces</taxon>
    </lineage>
</organism>
<accession>A0AA86J398</accession>
<geneLocation type="plasmid" evidence="2 3">
    <name>pYSPA8-2</name>
</geneLocation>
<protein>
    <submittedName>
        <fullName evidence="2">UTRA domain-containing protein</fullName>
    </submittedName>
</protein>
<dbReference type="InterPro" id="IPR028978">
    <property type="entry name" value="Chorismate_lyase_/UTRA_dom_sf"/>
</dbReference>
<evidence type="ECO:0000256" key="1">
    <source>
        <dbReference type="SAM" id="MobiDB-lite"/>
    </source>
</evidence>
<evidence type="ECO:0000313" key="3">
    <source>
        <dbReference type="Proteomes" id="UP001291653"/>
    </source>
</evidence>
<keyword evidence="3" id="KW-1185">Reference proteome</keyword>
<feature type="region of interest" description="Disordered" evidence="1">
    <location>
        <begin position="1"/>
        <end position="30"/>
    </location>
</feature>
<keyword evidence="2" id="KW-0614">Plasmid</keyword>
<dbReference type="SUPFAM" id="SSF64288">
    <property type="entry name" value="Chorismate lyase-like"/>
    <property type="match status" value="1"/>
</dbReference>